<dbReference type="Pfam" id="PF00665">
    <property type="entry name" value="rve"/>
    <property type="match status" value="1"/>
</dbReference>
<organism evidence="3 4">
    <name type="scientific">Phoenix dactylifera</name>
    <name type="common">Date palm</name>
    <dbReference type="NCBI Taxonomy" id="42345"/>
    <lineage>
        <taxon>Eukaryota</taxon>
        <taxon>Viridiplantae</taxon>
        <taxon>Streptophyta</taxon>
        <taxon>Embryophyta</taxon>
        <taxon>Tracheophyta</taxon>
        <taxon>Spermatophyta</taxon>
        <taxon>Magnoliopsida</taxon>
        <taxon>Liliopsida</taxon>
        <taxon>Arecaceae</taxon>
        <taxon>Coryphoideae</taxon>
        <taxon>Phoeniceae</taxon>
        <taxon>Phoenix</taxon>
    </lineage>
</organism>
<dbReference type="InterPro" id="IPR050951">
    <property type="entry name" value="Retrovirus_Pol_polyprotein"/>
</dbReference>
<sequence>MMSIFSDMVEKFLEVFMDDFSVFGTNFEECLHHLTLVVERCKQKNLVLNWEKCHFMVESGIVLGHIVSQRGIEVDKAKVELIAKLPPPKTVREVRSFLGHAGFYRRFIKDFSKLSKPLCDLLAKDATFNFLPICITAFERLKSELTSAPIIRSPDWSRPFEIMCDASDYAIGAVLGQRVEKLPHVIHYAKQMPSSWTKQEKFRFLARVKWYFWDEPYLFKYCPDQIIRRCIPEHDQRNVLFFSCDRCQRLGKISRKNEMPLNPILIIEIFDVWGIDFMGPFPMSFGHQYILLAVDYVSKWIEAIACKTNDHKVVIKFLKESVFARFGTPRAIISDGGKHFCNRIFKTLARKYNITHKVGTPYHPQTSGQVEISNREIKTILEKTVNPSRKDWSLRLTDALWAYRTAYKTPIGMSPYRIVYGKACHLPVELEHKAYWAIKRLNFDLDKAGEHRKLQLDELEEIRNDAYECVKKYKDRMKVMHDKMITRKEFYQGQKVLLYDSRLHLFPGKLKFRWTGPYTVEKVHPHGAVVICNTKDGRSFQVNGHRLKPYLEIKAELQELRQLTANQQMRITEIEKHLKEQENSVQGSIQELKEEHTQLTGFISALNSKIEKLMKEQKEDQSGSSSSKS</sequence>
<proteinExistence type="predicted"/>
<evidence type="ECO:0000313" key="4">
    <source>
        <dbReference type="RefSeq" id="XP_038975277.1"/>
    </source>
</evidence>
<dbReference type="GO" id="GO:0003824">
    <property type="term" value="F:catalytic activity"/>
    <property type="evidence" value="ECO:0007669"/>
    <property type="project" value="UniProtKB-KW"/>
</dbReference>
<dbReference type="InterPro" id="IPR001584">
    <property type="entry name" value="Integrase_cat-core"/>
</dbReference>
<name>A0A8B8ZPL3_PHODC</name>
<dbReference type="RefSeq" id="XP_038975277.1">
    <property type="nucleotide sequence ID" value="XM_039119349.1"/>
</dbReference>
<dbReference type="OrthoDB" id="670199at2759"/>
<dbReference type="Gene3D" id="3.30.420.10">
    <property type="entry name" value="Ribonuclease H-like superfamily/Ribonuclease H"/>
    <property type="match status" value="1"/>
</dbReference>
<gene>
    <name evidence="4" type="primary">LOC120106350</name>
</gene>
<dbReference type="InterPro" id="IPR000477">
    <property type="entry name" value="RT_dom"/>
</dbReference>
<reference evidence="4" key="1">
    <citation type="submission" date="2025-08" db="UniProtKB">
        <authorList>
            <consortium name="RefSeq"/>
        </authorList>
    </citation>
    <scope>IDENTIFICATION</scope>
    <source>
        <tissue evidence="4">Young leaves</tissue>
    </source>
</reference>
<dbReference type="GeneID" id="120106350"/>
<evidence type="ECO:0000259" key="2">
    <source>
        <dbReference type="PROSITE" id="PS50994"/>
    </source>
</evidence>
<evidence type="ECO:0000313" key="3">
    <source>
        <dbReference type="Proteomes" id="UP000228380"/>
    </source>
</evidence>
<dbReference type="SUPFAM" id="SSF56672">
    <property type="entry name" value="DNA/RNA polymerases"/>
    <property type="match status" value="1"/>
</dbReference>
<dbReference type="SUPFAM" id="SSF53098">
    <property type="entry name" value="Ribonuclease H-like"/>
    <property type="match status" value="1"/>
</dbReference>
<dbReference type="GO" id="GO:0015074">
    <property type="term" value="P:DNA integration"/>
    <property type="evidence" value="ECO:0007669"/>
    <property type="project" value="InterPro"/>
</dbReference>
<dbReference type="Pfam" id="PF17919">
    <property type="entry name" value="RT_RNaseH_2"/>
    <property type="match status" value="1"/>
</dbReference>
<dbReference type="InterPro" id="IPR043502">
    <property type="entry name" value="DNA/RNA_pol_sf"/>
</dbReference>
<dbReference type="InterPro" id="IPR043128">
    <property type="entry name" value="Rev_trsase/Diguanyl_cyclase"/>
</dbReference>
<evidence type="ECO:0000256" key="1">
    <source>
        <dbReference type="ARBA" id="ARBA00023268"/>
    </source>
</evidence>
<dbReference type="AlphaFoldDB" id="A0A8B8ZPL3"/>
<dbReference type="PANTHER" id="PTHR37984">
    <property type="entry name" value="PROTEIN CBG26694"/>
    <property type="match status" value="1"/>
</dbReference>
<dbReference type="KEGG" id="pda:120106350"/>
<dbReference type="InterPro" id="IPR041577">
    <property type="entry name" value="RT_RNaseH_2"/>
</dbReference>
<dbReference type="Pfam" id="PF00078">
    <property type="entry name" value="RVT_1"/>
    <property type="match status" value="1"/>
</dbReference>
<protein>
    <submittedName>
        <fullName evidence="4">Uncharacterized protein LOC120106350</fullName>
    </submittedName>
</protein>
<dbReference type="Proteomes" id="UP000228380">
    <property type="component" value="Unplaced"/>
</dbReference>
<dbReference type="FunFam" id="3.30.70.270:FF:000020">
    <property type="entry name" value="Transposon Tf2-6 polyprotein-like Protein"/>
    <property type="match status" value="1"/>
</dbReference>
<accession>A0A8B8ZPL3</accession>
<dbReference type="PROSITE" id="PS50994">
    <property type="entry name" value="INTEGRASE"/>
    <property type="match status" value="1"/>
</dbReference>
<keyword evidence="1" id="KW-0511">Multifunctional enzyme</keyword>
<feature type="domain" description="Integrase catalytic" evidence="2">
    <location>
        <begin position="259"/>
        <end position="423"/>
    </location>
</feature>
<dbReference type="InterPro" id="IPR012337">
    <property type="entry name" value="RNaseH-like_sf"/>
</dbReference>
<dbReference type="InterPro" id="IPR036397">
    <property type="entry name" value="RNaseH_sf"/>
</dbReference>
<dbReference type="PANTHER" id="PTHR37984:SF5">
    <property type="entry name" value="PROTEIN NYNRIN-LIKE"/>
    <property type="match status" value="1"/>
</dbReference>
<keyword evidence="3" id="KW-1185">Reference proteome</keyword>
<dbReference type="Gene3D" id="3.30.70.270">
    <property type="match status" value="2"/>
</dbReference>
<dbReference type="GO" id="GO:0003676">
    <property type="term" value="F:nucleic acid binding"/>
    <property type="evidence" value="ECO:0007669"/>
    <property type="project" value="InterPro"/>
</dbReference>